<feature type="region of interest" description="Disordered" evidence="1">
    <location>
        <begin position="149"/>
        <end position="168"/>
    </location>
</feature>
<proteinExistence type="predicted"/>
<feature type="compositionally biased region" description="Acidic residues" evidence="1">
    <location>
        <begin position="46"/>
        <end position="71"/>
    </location>
</feature>
<sequence length="168" mass="16340">MLTLEPINLDSLLLQVNLWSSTGAARAGGGTADLDASDSGVVLIDADADSDGSCDSDEDQEHDGDDGEGGDGDYAGADGGRSDAAAAAAGPGPRLLAGSGGRSSSGDGTSSGGYGSSGGAELRAPRTLAAGMGRAVTKPQLRDALEAHGVVFADPRPQAAPRSASGRG</sequence>
<gene>
    <name evidence="2" type="ORF">FNF31_01201</name>
</gene>
<feature type="compositionally biased region" description="Gly residues" evidence="1">
    <location>
        <begin position="98"/>
        <end position="118"/>
    </location>
</feature>
<feature type="region of interest" description="Disordered" evidence="1">
    <location>
        <begin position="42"/>
        <end position="134"/>
    </location>
</feature>
<comment type="caution">
    <text evidence="2">The sequence shown here is derived from an EMBL/GenBank/DDBJ whole genome shotgun (WGS) entry which is preliminary data.</text>
</comment>
<dbReference type="AlphaFoldDB" id="A0A5A8DN08"/>
<evidence type="ECO:0000313" key="2">
    <source>
        <dbReference type="EMBL" id="KAA0166826.1"/>
    </source>
</evidence>
<dbReference type="Proteomes" id="UP000325113">
    <property type="component" value="Unassembled WGS sequence"/>
</dbReference>
<evidence type="ECO:0000256" key="1">
    <source>
        <dbReference type="SAM" id="MobiDB-lite"/>
    </source>
</evidence>
<dbReference type="EMBL" id="VLTM01000007">
    <property type="protein sequence ID" value="KAA0166826.1"/>
    <property type="molecule type" value="Genomic_DNA"/>
</dbReference>
<name>A0A5A8DN08_CAFRO</name>
<evidence type="ECO:0000313" key="3">
    <source>
        <dbReference type="Proteomes" id="UP000325113"/>
    </source>
</evidence>
<protein>
    <submittedName>
        <fullName evidence="2">Uncharacterized protein</fullName>
    </submittedName>
</protein>
<reference evidence="2 3" key="1">
    <citation type="submission" date="2019-07" db="EMBL/GenBank/DDBJ databases">
        <title>Genomes of Cafeteria roenbergensis.</title>
        <authorList>
            <person name="Fischer M.G."/>
            <person name="Hackl T."/>
            <person name="Roman M."/>
        </authorList>
    </citation>
    <scope>NUCLEOTIDE SEQUENCE [LARGE SCALE GENOMIC DNA]</scope>
    <source>
        <strain evidence="2 3">Cflag</strain>
    </source>
</reference>
<organism evidence="2 3">
    <name type="scientific">Cafeteria roenbergensis</name>
    <name type="common">Marine flagellate</name>
    <dbReference type="NCBI Taxonomy" id="33653"/>
    <lineage>
        <taxon>Eukaryota</taxon>
        <taxon>Sar</taxon>
        <taxon>Stramenopiles</taxon>
        <taxon>Bigyra</taxon>
        <taxon>Opalozoa</taxon>
        <taxon>Bicosoecida</taxon>
        <taxon>Cafeteriaceae</taxon>
        <taxon>Cafeteria</taxon>
    </lineage>
</organism>
<feature type="compositionally biased region" description="Low complexity" evidence="1">
    <location>
        <begin position="82"/>
        <end position="97"/>
    </location>
</feature>
<accession>A0A5A8DN08</accession>